<dbReference type="CDD" id="cd09110">
    <property type="entry name" value="PLDc_CLS_1"/>
    <property type="match status" value="1"/>
</dbReference>
<dbReference type="CDD" id="cd09159">
    <property type="entry name" value="PLDc_ybhO_like_2"/>
    <property type="match status" value="1"/>
</dbReference>
<accession>A0ABW7F6G0</accession>
<dbReference type="SUPFAM" id="SSF56024">
    <property type="entry name" value="Phospholipase D/nuclease"/>
    <property type="match status" value="2"/>
</dbReference>
<dbReference type="PROSITE" id="PS50035">
    <property type="entry name" value="PLD"/>
    <property type="match status" value="2"/>
</dbReference>
<dbReference type="InterPro" id="IPR025202">
    <property type="entry name" value="PLD-like_dom"/>
</dbReference>
<dbReference type="PANTHER" id="PTHR21248:SF22">
    <property type="entry name" value="PHOSPHOLIPASE D"/>
    <property type="match status" value="1"/>
</dbReference>
<gene>
    <name evidence="3" type="ORF">ACG00Y_17220</name>
</gene>
<dbReference type="RefSeq" id="WP_394480900.1">
    <property type="nucleotide sequence ID" value="NZ_JBIGHV010000006.1"/>
</dbReference>
<reference evidence="3 4" key="1">
    <citation type="submission" date="2024-08" db="EMBL/GenBank/DDBJ databases">
        <authorList>
            <person name="Lu H."/>
        </authorList>
    </citation>
    <scope>NUCLEOTIDE SEQUENCE [LARGE SCALE GENOMIC DNA]</scope>
    <source>
        <strain evidence="3 4">LYH14W</strain>
    </source>
</reference>
<dbReference type="InterPro" id="IPR001736">
    <property type="entry name" value="PLipase_D/transphosphatidylase"/>
</dbReference>
<protein>
    <submittedName>
        <fullName evidence="3">Phosphatidylserine/phosphatidylglycerophosphate/ cardiolipin synthase family protein</fullName>
    </submittedName>
</protein>
<feature type="domain" description="PLD phosphodiesterase" evidence="2">
    <location>
        <begin position="342"/>
        <end position="369"/>
    </location>
</feature>
<keyword evidence="1" id="KW-0472">Membrane</keyword>
<feature type="transmembrane region" description="Helical" evidence="1">
    <location>
        <begin position="7"/>
        <end position="27"/>
    </location>
</feature>
<name>A0ABW7F6G0_9BURK</name>
<evidence type="ECO:0000256" key="1">
    <source>
        <dbReference type="SAM" id="Phobius"/>
    </source>
</evidence>
<dbReference type="Pfam" id="PF13091">
    <property type="entry name" value="PLDc_2"/>
    <property type="match status" value="2"/>
</dbReference>
<organism evidence="3 4">
    <name type="scientific">Pelomonas parva</name>
    <dbReference type="NCBI Taxonomy" id="3299032"/>
    <lineage>
        <taxon>Bacteria</taxon>
        <taxon>Pseudomonadati</taxon>
        <taxon>Pseudomonadota</taxon>
        <taxon>Betaproteobacteria</taxon>
        <taxon>Burkholderiales</taxon>
        <taxon>Sphaerotilaceae</taxon>
        <taxon>Roseateles</taxon>
    </lineage>
</organism>
<dbReference type="Proteomes" id="UP001606210">
    <property type="component" value="Unassembled WGS sequence"/>
</dbReference>
<proteinExistence type="predicted"/>
<keyword evidence="4" id="KW-1185">Reference proteome</keyword>
<evidence type="ECO:0000313" key="3">
    <source>
        <dbReference type="EMBL" id="MFG6431664.1"/>
    </source>
</evidence>
<comment type="caution">
    <text evidence="3">The sequence shown here is derived from an EMBL/GenBank/DDBJ whole genome shotgun (WGS) entry which is preliminary data.</text>
</comment>
<dbReference type="EMBL" id="JBIGHV010000006">
    <property type="protein sequence ID" value="MFG6431664.1"/>
    <property type="molecule type" value="Genomic_DNA"/>
</dbReference>
<evidence type="ECO:0000313" key="4">
    <source>
        <dbReference type="Proteomes" id="UP001606210"/>
    </source>
</evidence>
<dbReference type="SMART" id="SM00155">
    <property type="entry name" value="PLDc"/>
    <property type="match status" value="2"/>
</dbReference>
<feature type="domain" description="PLD phosphodiesterase" evidence="2">
    <location>
        <begin position="165"/>
        <end position="192"/>
    </location>
</feature>
<evidence type="ECO:0000259" key="2">
    <source>
        <dbReference type="PROSITE" id="PS50035"/>
    </source>
</evidence>
<dbReference type="PANTHER" id="PTHR21248">
    <property type="entry name" value="CARDIOLIPIN SYNTHASE"/>
    <property type="match status" value="1"/>
</dbReference>
<keyword evidence="1" id="KW-1133">Transmembrane helix</keyword>
<keyword evidence="1" id="KW-0812">Transmembrane</keyword>
<sequence>MRKGSKSSYLVAMLATFALTMLGVFVYQNLAGQEKKIEHQLPKLYETDNAEFRRALGALLGPQIVPGNQVETLLNGDEIFPAMLAAIRSAKTTITFETYIYWSGSIGREFVDALAERARAGVKVHVLLDWVGSLKMDAALVDEMKAAGVECVRFHEPGFGNWRQMNNRTHRKLLVVDGRLGFTGGVGIADEWRGNARDKTEWRDTHYRVQGPVVAQMQSVFLDNWMRATGRVLHGERYFPALQAAGPHDAQMFSSSPSGGSESMQLMYLLAITAARKSIDLSNAYFVPDDLTIRTLIDAAKRGVKVRVLTPNGHIDAKAVRHASRGSWGPMLDAGIEFAEYQPTMFHVKGFVVDGIFASVGSTNFDNRSFRLNDEANLNVLNAEFGRIQQQVFEADWAKARSITADEWRRRPWTERLLERAALLLHAQL</sequence>
<dbReference type="Gene3D" id="3.30.870.10">
    <property type="entry name" value="Endonuclease Chain A"/>
    <property type="match status" value="2"/>
</dbReference>